<dbReference type="Proteomes" id="UP000236333">
    <property type="component" value="Unassembled WGS sequence"/>
</dbReference>
<feature type="non-terminal residue" evidence="1">
    <location>
        <position position="1"/>
    </location>
</feature>
<dbReference type="OrthoDB" id="409395at2759"/>
<name>A0A2J7ZHS4_9CHLO</name>
<organism evidence="1 2">
    <name type="scientific">Tetrabaena socialis</name>
    <dbReference type="NCBI Taxonomy" id="47790"/>
    <lineage>
        <taxon>Eukaryota</taxon>
        <taxon>Viridiplantae</taxon>
        <taxon>Chlorophyta</taxon>
        <taxon>core chlorophytes</taxon>
        <taxon>Chlorophyceae</taxon>
        <taxon>CS clade</taxon>
        <taxon>Chlamydomonadales</taxon>
        <taxon>Tetrabaenaceae</taxon>
        <taxon>Tetrabaena</taxon>
    </lineage>
</organism>
<gene>
    <name evidence="1" type="ORF">TSOC_014393</name>
</gene>
<dbReference type="PANTHER" id="PTHR31270">
    <property type="entry name" value="GLUTAMINYL-PEPTIDE CYCLOTRANSFERASE"/>
    <property type="match status" value="1"/>
</dbReference>
<accession>A0A2J7ZHS4</accession>
<keyword evidence="1" id="KW-0808">Transferase</keyword>
<sequence length="361" mass="39274">LNGRSSMRQVDLATGNVRLKRDLGSQFFGEGSTRLGDHLYMLTWKTGASFKFGLPDLSPVESFDSGLGDGWGLTTDGTHLIASESSDVLHWLELHWLELHCQVRPYAGIEGLGLLKLRQNVVLLADPEDPEAYHPRQHWPAAWLLEHLLATWRRCPYVMGLRAAPAGQGLMEAAASNGDIPLMEAPHAHGVPAADRDAIAGQPAASSRRWPGLRRRGTTLEDGRLFCWASLSGSMGLLEWLLATKRPWGGAQIGSSIIQNAIMYGSVAQADHSATLPYMMAFCMMLVPTWAPPQGCLVASSHSSSCMLPDSEAQQNSRPSSGVVPMRLKPGHRLLLAAGCHRVRTSRRGRPQGHRAHAAPP</sequence>
<dbReference type="AlphaFoldDB" id="A0A2J7ZHS4"/>
<dbReference type="GO" id="GO:0016603">
    <property type="term" value="F:glutaminyl-peptide cyclotransferase activity"/>
    <property type="evidence" value="ECO:0007669"/>
    <property type="project" value="InterPro"/>
</dbReference>
<evidence type="ECO:0000313" key="2">
    <source>
        <dbReference type="Proteomes" id="UP000236333"/>
    </source>
</evidence>
<reference evidence="1 2" key="1">
    <citation type="journal article" date="2017" name="Mol. Biol. Evol.">
        <title>The 4-celled Tetrabaena socialis nuclear genome reveals the essential components for genetic control of cell number at the origin of multicellularity in the volvocine lineage.</title>
        <authorList>
            <person name="Featherston J."/>
            <person name="Arakaki Y."/>
            <person name="Hanschen E.R."/>
            <person name="Ferris P.J."/>
            <person name="Michod R.E."/>
            <person name="Olson B.J.S.C."/>
            <person name="Nozaki H."/>
            <person name="Durand P.M."/>
        </authorList>
    </citation>
    <scope>NUCLEOTIDE SEQUENCE [LARGE SCALE GENOMIC DNA]</scope>
    <source>
        <strain evidence="1 2">NIES-571</strain>
    </source>
</reference>
<protein>
    <submittedName>
        <fullName evidence="1">Glutaminyl-peptide cyclotransferase</fullName>
    </submittedName>
</protein>
<proteinExistence type="predicted"/>
<dbReference type="PANTHER" id="PTHR31270:SF1">
    <property type="entry name" value="GLUTAMINYL-PEPTIDE CYCLOTRANSFERASE"/>
    <property type="match status" value="1"/>
</dbReference>
<dbReference type="InterPro" id="IPR007788">
    <property type="entry name" value="QCT"/>
</dbReference>
<comment type="caution">
    <text evidence="1">The sequence shown here is derived from an EMBL/GenBank/DDBJ whole genome shotgun (WGS) entry which is preliminary data.</text>
</comment>
<evidence type="ECO:0000313" key="1">
    <source>
        <dbReference type="EMBL" id="PNG99817.1"/>
    </source>
</evidence>
<keyword evidence="2" id="KW-1185">Reference proteome</keyword>
<dbReference type="EMBL" id="PGGS01002099">
    <property type="protein sequence ID" value="PNG99817.1"/>
    <property type="molecule type" value="Genomic_DNA"/>
</dbReference>
<dbReference type="Pfam" id="PF05096">
    <property type="entry name" value="Glu_cyclase_2"/>
    <property type="match status" value="1"/>
</dbReference>